<evidence type="ECO:0000313" key="2">
    <source>
        <dbReference type="EMBL" id="QHU06769.1"/>
    </source>
</evidence>
<proteinExistence type="predicted"/>
<evidence type="ECO:0000256" key="1">
    <source>
        <dbReference type="SAM" id="MobiDB-lite"/>
    </source>
</evidence>
<reference evidence="2" key="1">
    <citation type="journal article" date="2020" name="Nature">
        <title>Giant virus diversity and host interactions through global metagenomics.</title>
        <authorList>
            <person name="Schulz F."/>
            <person name="Roux S."/>
            <person name="Paez-Espino D."/>
            <person name="Jungbluth S."/>
            <person name="Walsh D.A."/>
            <person name="Denef V.J."/>
            <person name="McMahon K.D."/>
            <person name="Konstantinidis K.T."/>
            <person name="Eloe-Fadrosh E.A."/>
            <person name="Kyrpides N.C."/>
            <person name="Woyke T."/>
        </authorList>
    </citation>
    <scope>NUCLEOTIDE SEQUENCE</scope>
    <source>
        <strain evidence="2">GVMAG-S-1038524-41</strain>
    </source>
</reference>
<feature type="compositionally biased region" description="Basic and acidic residues" evidence="1">
    <location>
        <begin position="74"/>
        <end position="83"/>
    </location>
</feature>
<dbReference type="AlphaFoldDB" id="A0A6C0JMG9"/>
<organism evidence="2">
    <name type="scientific">viral metagenome</name>
    <dbReference type="NCBI Taxonomy" id="1070528"/>
    <lineage>
        <taxon>unclassified sequences</taxon>
        <taxon>metagenomes</taxon>
        <taxon>organismal metagenomes</taxon>
    </lineage>
</organism>
<sequence>MDRELEEQIDELIQKATKDLKTRICRVVIRHQNKLLKDQARELKSGIGTAHSRRGLKGVKESSASYSKTKKAVKKDDKYHSDSDSDGYYSG</sequence>
<dbReference type="EMBL" id="MN740667">
    <property type="protein sequence ID" value="QHU06769.1"/>
    <property type="molecule type" value="Genomic_DNA"/>
</dbReference>
<feature type="region of interest" description="Disordered" evidence="1">
    <location>
        <begin position="46"/>
        <end position="91"/>
    </location>
</feature>
<name>A0A6C0JMG9_9ZZZZ</name>
<protein>
    <submittedName>
        <fullName evidence="2">Uncharacterized protein</fullName>
    </submittedName>
</protein>
<accession>A0A6C0JMG9</accession>